<accession>A0A8D2MI00</accession>
<reference evidence="2" key="2">
    <citation type="submission" date="2025-09" db="UniProtKB">
        <authorList>
            <consortium name="Ensembl"/>
        </authorList>
    </citation>
    <scope>IDENTIFICATION</scope>
</reference>
<evidence type="ECO:0000313" key="3">
    <source>
        <dbReference type="Proteomes" id="UP000694413"/>
    </source>
</evidence>
<proteinExistence type="predicted"/>
<name>A0A8D2MI00_ZONAL</name>
<dbReference type="Proteomes" id="UP000694413">
    <property type="component" value="Unassembled WGS sequence"/>
</dbReference>
<dbReference type="Ensembl" id="ENSZALT00000010881.1">
    <property type="protein sequence ID" value="ENSZALP00000007620.1"/>
    <property type="gene ID" value="ENSZALG00000006756.1"/>
</dbReference>
<evidence type="ECO:0000313" key="2">
    <source>
        <dbReference type="Ensembl" id="ENSZALP00000007620.1"/>
    </source>
</evidence>
<evidence type="ECO:0000256" key="1">
    <source>
        <dbReference type="SAM" id="MobiDB-lite"/>
    </source>
</evidence>
<feature type="region of interest" description="Disordered" evidence="1">
    <location>
        <begin position="50"/>
        <end position="77"/>
    </location>
</feature>
<keyword evidence="3" id="KW-1185">Reference proteome</keyword>
<reference evidence="2" key="1">
    <citation type="submission" date="2025-08" db="UniProtKB">
        <authorList>
            <consortium name="Ensembl"/>
        </authorList>
    </citation>
    <scope>IDENTIFICATION</scope>
</reference>
<protein>
    <submittedName>
        <fullName evidence="2">Uncharacterized protein</fullName>
    </submittedName>
</protein>
<organism evidence="2 3">
    <name type="scientific">Zonotrichia albicollis</name>
    <name type="common">White-throated sparrow</name>
    <name type="synonym">Fringilla albicollis</name>
    <dbReference type="NCBI Taxonomy" id="44394"/>
    <lineage>
        <taxon>Eukaryota</taxon>
        <taxon>Metazoa</taxon>
        <taxon>Chordata</taxon>
        <taxon>Craniata</taxon>
        <taxon>Vertebrata</taxon>
        <taxon>Euteleostomi</taxon>
        <taxon>Archelosauria</taxon>
        <taxon>Archosauria</taxon>
        <taxon>Dinosauria</taxon>
        <taxon>Saurischia</taxon>
        <taxon>Theropoda</taxon>
        <taxon>Coelurosauria</taxon>
        <taxon>Aves</taxon>
        <taxon>Neognathae</taxon>
        <taxon>Neoaves</taxon>
        <taxon>Telluraves</taxon>
        <taxon>Australaves</taxon>
        <taxon>Passeriformes</taxon>
        <taxon>Passerellidae</taxon>
        <taxon>Zonotrichia</taxon>
    </lineage>
</organism>
<dbReference type="AlphaFoldDB" id="A0A8D2MI00"/>
<sequence>TISRCSWARLSALTKSPLPEPHAPQEEEAAHLLHPAADLRAGEALPPAEIPGLGRARCPGQGPQDDGRPGEDLVPEPAHQVEVRDRGLDGPRWGSPGAQTLLPAAQPGALMAAQRRASPVCVNVTVCVHVRVHAQRFVCACGVCTPAGLCASECNCTVSAKCVCVHVCVCVSVHSTARRARGGAGRVSTPALRAKTRAGMPQG</sequence>